<evidence type="ECO:0000313" key="3">
    <source>
        <dbReference type="Proteomes" id="UP000317770"/>
    </source>
</evidence>
<name>A0A8B5XTD9_9BACI</name>
<gene>
    <name evidence="2" type="ORF">FQP34_27205</name>
</gene>
<dbReference type="RefSeq" id="WP_144481175.1">
    <property type="nucleotide sequence ID" value="NZ_VNKI01000025.1"/>
</dbReference>
<dbReference type="AlphaFoldDB" id="A0A8B5XTD9"/>
<dbReference type="Pfam" id="PF13577">
    <property type="entry name" value="SnoaL_4"/>
    <property type="match status" value="2"/>
</dbReference>
<evidence type="ECO:0000259" key="1">
    <source>
        <dbReference type="Pfam" id="PF13577"/>
    </source>
</evidence>
<dbReference type="CDD" id="cd00531">
    <property type="entry name" value="NTF2_like"/>
    <property type="match status" value="1"/>
</dbReference>
<proteinExistence type="predicted"/>
<dbReference type="EMBL" id="VNKI01000025">
    <property type="protein sequence ID" value="TVX75711.1"/>
    <property type="molecule type" value="Genomic_DNA"/>
</dbReference>
<sequence length="319" mass="36928">MFITHKLVNYTSINRATISEVFSKFSKALEEGNTLTLRELLLPNAKASFSMYGEFEGVEAIIEGLLNKEETPDIVHHYVTNEYIAIKEELSQQSVYLTGLFIHKDNGQMNPFWFGGHYVNSYKLTEGGWEISHLRFDLDWHYGTSPYTSKWKPAGRTLGWTPDTENPKILSELEAPWRVIPESEESNYEEEEVVATFNRYAWAFDQGDFSLLNDIFTEDATINMVPIGEIKGRKNIISQLKISRSGRPTFHHAVEPHGIEIKKEKAKLKMYRLIPFRPTEDTIENPVYGAVYTCNLRKEDGMWKFEQMNYEEGSLFQLK</sequence>
<dbReference type="Proteomes" id="UP000317770">
    <property type="component" value="Unassembled WGS sequence"/>
</dbReference>
<reference evidence="2 3" key="1">
    <citation type="submission" date="2019-07" db="EMBL/GenBank/DDBJ databases">
        <title>Genome assembly of Bacillus simplex strain GGC-P6A.</title>
        <authorList>
            <person name="Jennings M.E."/>
            <person name="Barton H.A."/>
        </authorList>
    </citation>
    <scope>NUCLEOTIDE SEQUENCE [LARGE SCALE GENOMIC DNA]</scope>
    <source>
        <strain evidence="2 3">GGC-P6A</strain>
    </source>
</reference>
<organism evidence="2 3">
    <name type="scientific">Peribacillus simplex</name>
    <dbReference type="NCBI Taxonomy" id="1478"/>
    <lineage>
        <taxon>Bacteria</taxon>
        <taxon>Bacillati</taxon>
        <taxon>Bacillota</taxon>
        <taxon>Bacilli</taxon>
        <taxon>Bacillales</taxon>
        <taxon>Bacillaceae</taxon>
        <taxon>Peribacillus</taxon>
    </lineage>
</organism>
<dbReference type="InterPro" id="IPR037401">
    <property type="entry name" value="SnoaL-like"/>
</dbReference>
<protein>
    <submittedName>
        <fullName evidence="2">Nuclear transport factor 2 family protein</fullName>
    </submittedName>
</protein>
<dbReference type="Gene3D" id="3.10.450.50">
    <property type="match status" value="2"/>
</dbReference>
<dbReference type="InterPro" id="IPR032710">
    <property type="entry name" value="NTF2-like_dom_sf"/>
</dbReference>
<feature type="domain" description="SnoaL-like" evidence="1">
    <location>
        <begin position="190"/>
        <end position="308"/>
    </location>
</feature>
<feature type="domain" description="SnoaL-like" evidence="1">
    <location>
        <begin position="15"/>
        <end position="135"/>
    </location>
</feature>
<evidence type="ECO:0000313" key="2">
    <source>
        <dbReference type="EMBL" id="TVX75711.1"/>
    </source>
</evidence>
<comment type="caution">
    <text evidence="2">The sequence shown here is derived from an EMBL/GenBank/DDBJ whole genome shotgun (WGS) entry which is preliminary data.</text>
</comment>
<accession>A0A8B5XTD9</accession>
<dbReference type="SUPFAM" id="SSF54427">
    <property type="entry name" value="NTF2-like"/>
    <property type="match status" value="2"/>
</dbReference>